<dbReference type="Proteomes" id="UP000622638">
    <property type="component" value="Unassembled WGS sequence"/>
</dbReference>
<comment type="caution">
    <text evidence="1">The sequence shown here is derived from an EMBL/GenBank/DDBJ whole genome shotgun (WGS) entry which is preliminary data.</text>
</comment>
<keyword evidence="2" id="KW-1185">Reference proteome</keyword>
<gene>
    <name evidence="1" type="ORF">GCM10011572_45330</name>
</gene>
<evidence type="ECO:0000313" key="2">
    <source>
        <dbReference type="Proteomes" id="UP000622638"/>
    </source>
</evidence>
<accession>A0ABQ1L3C0</accession>
<evidence type="ECO:0000313" key="1">
    <source>
        <dbReference type="EMBL" id="GGC18782.1"/>
    </source>
</evidence>
<dbReference type="EMBL" id="BMKG01000025">
    <property type="protein sequence ID" value="GGC18782.1"/>
    <property type="molecule type" value="Genomic_DNA"/>
</dbReference>
<protein>
    <submittedName>
        <fullName evidence="1">Uncharacterized protein</fullName>
    </submittedName>
</protein>
<organism evidence="1 2">
    <name type="scientific">Pseudoduganella buxea</name>
    <dbReference type="NCBI Taxonomy" id="1949069"/>
    <lineage>
        <taxon>Bacteria</taxon>
        <taxon>Pseudomonadati</taxon>
        <taxon>Pseudomonadota</taxon>
        <taxon>Betaproteobacteria</taxon>
        <taxon>Burkholderiales</taxon>
        <taxon>Oxalobacteraceae</taxon>
        <taxon>Telluria group</taxon>
        <taxon>Pseudoduganella</taxon>
    </lineage>
</organism>
<sequence length="64" mass="7296">MGELQLNRRLDPRSAGAIDMYETELPPRLHEQHCPVPGRRRRSGAAADTARFLAVWRTPEPVMD</sequence>
<name>A0ABQ1L3C0_9BURK</name>
<reference evidence="2" key="1">
    <citation type="journal article" date="2019" name="Int. J. Syst. Evol. Microbiol.">
        <title>The Global Catalogue of Microorganisms (GCM) 10K type strain sequencing project: providing services to taxonomists for standard genome sequencing and annotation.</title>
        <authorList>
            <consortium name="The Broad Institute Genomics Platform"/>
            <consortium name="The Broad Institute Genome Sequencing Center for Infectious Disease"/>
            <person name="Wu L."/>
            <person name="Ma J."/>
        </authorList>
    </citation>
    <scope>NUCLEOTIDE SEQUENCE [LARGE SCALE GENOMIC DNA]</scope>
    <source>
        <strain evidence="2">CGMCC 1.15931</strain>
    </source>
</reference>
<proteinExistence type="predicted"/>